<name>A0ABP0U7S9_9BRYO</name>
<accession>A0ABP0U7S9</accession>
<dbReference type="EMBL" id="OZ019894">
    <property type="protein sequence ID" value="CAK9214793.1"/>
    <property type="molecule type" value="Genomic_DNA"/>
</dbReference>
<keyword evidence="3" id="KW-1185">Reference proteome</keyword>
<dbReference type="Proteomes" id="UP001497512">
    <property type="component" value="Chromosome 2"/>
</dbReference>
<feature type="compositionally biased region" description="Low complexity" evidence="1">
    <location>
        <begin position="51"/>
        <end position="73"/>
    </location>
</feature>
<dbReference type="Pfam" id="PF07386">
    <property type="entry name" value="DUF1499"/>
    <property type="match status" value="1"/>
</dbReference>
<evidence type="ECO:0000313" key="3">
    <source>
        <dbReference type="Proteomes" id="UP001497512"/>
    </source>
</evidence>
<reference evidence="2" key="1">
    <citation type="submission" date="2024-02" db="EMBL/GenBank/DDBJ databases">
        <authorList>
            <consortium name="ELIXIR-Norway"/>
            <consortium name="Elixir Norway"/>
        </authorList>
    </citation>
    <scope>NUCLEOTIDE SEQUENCE</scope>
</reference>
<sequence length="269" mass="29349">MGSSSCCLLLLHRFPFSPAVSHHHHPHHYHHHPNSFPIAAATTNKLSSLLTSSSSAGTSSSSSSSSSSSASTGRQKVQGRRELLGGLIVGVAIQGSSCEFLAGCRQATAAEEQEERLLPEVGLIEGRLRGCKGSAPCVSTSAFQSPSRFMPPWVYLGNLDEAYNALKKVLVQMGAKIVTDDGSHYIYAFLPSGNSRVDDVDDLEFLFVGNVVCYRSVSRVTIPDPPFCWWPGCINGPRNRGRLEHLRDELGWVPLETDEDKHWVPLLLH</sequence>
<organism evidence="2 3">
    <name type="scientific">Sphagnum troendelagicum</name>
    <dbReference type="NCBI Taxonomy" id="128251"/>
    <lineage>
        <taxon>Eukaryota</taxon>
        <taxon>Viridiplantae</taxon>
        <taxon>Streptophyta</taxon>
        <taxon>Embryophyta</taxon>
        <taxon>Bryophyta</taxon>
        <taxon>Sphagnophytina</taxon>
        <taxon>Sphagnopsida</taxon>
        <taxon>Sphagnales</taxon>
        <taxon>Sphagnaceae</taxon>
        <taxon>Sphagnum</taxon>
    </lineage>
</organism>
<dbReference type="InterPro" id="IPR010865">
    <property type="entry name" value="DUF1499"/>
</dbReference>
<protein>
    <submittedName>
        <fullName evidence="2">Uncharacterized protein</fullName>
    </submittedName>
</protein>
<evidence type="ECO:0000313" key="2">
    <source>
        <dbReference type="EMBL" id="CAK9214793.1"/>
    </source>
</evidence>
<dbReference type="PANTHER" id="PTHR34801">
    <property type="entry name" value="EXPRESSED PROTEIN"/>
    <property type="match status" value="1"/>
</dbReference>
<feature type="region of interest" description="Disordered" evidence="1">
    <location>
        <begin position="51"/>
        <end position="76"/>
    </location>
</feature>
<evidence type="ECO:0000256" key="1">
    <source>
        <dbReference type="SAM" id="MobiDB-lite"/>
    </source>
</evidence>
<dbReference type="PANTHER" id="PTHR34801:SF5">
    <property type="entry name" value="BRCT DOMAIN-CONTAINING PROTEIN"/>
    <property type="match status" value="1"/>
</dbReference>
<proteinExistence type="predicted"/>
<gene>
    <name evidence="2" type="ORF">CSSPTR1EN2_LOCUS12409</name>
</gene>